<protein>
    <recommendedName>
        <fullName evidence="8">Major facilitator superfamily (MFS) profile domain-containing protein</fullName>
    </recommendedName>
</protein>
<dbReference type="STRING" id="1296120.A0A1B9GVV2"/>
<dbReference type="GO" id="GO:0022857">
    <property type="term" value="F:transmembrane transporter activity"/>
    <property type="evidence" value="ECO:0007669"/>
    <property type="project" value="InterPro"/>
</dbReference>
<evidence type="ECO:0000256" key="2">
    <source>
        <dbReference type="ARBA" id="ARBA00022448"/>
    </source>
</evidence>
<feature type="transmembrane region" description="Helical" evidence="7">
    <location>
        <begin position="112"/>
        <end position="131"/>
    </location>
</feature>
<dbReference type="InterPro" id="IPR011701">
    <property type="entry name" value="MFS"/>
</dbReference>
<dbReference type="GO" id="GO:0016020">
    <property type="term" value="C:membrane"/>
    <property type="evidence" value="ECO:0007669"/>
    <property type="project" value="UniProtKB-SubCell"/>
</dbReference>
<comment type="subcellular location">
    <subcellularLocation>
        <location evidence="1">Membrane</location>
        <topology evidence="1">Multi-pass membrane protein</topology>
    </subcellularLocation>
</comment>
<evidence type="ECO:0000259" key="8">
    <source>
        <dbReference type="PROSITE" id="PS50850"/>
    </source>
</evidence>
<dbReference type="PANTHER" id="PTHR23506:SF23">
    <property type="entry name" value="GH10249P"/>
    <property type="match status" value="1"/>
</dbReference>
<keyword evidence="10" id="KW-1185">Reference proteome</keyword>
<feature type="region of interest" description="Disordered" evidence="6">
    <location>
        <begin position="237"/>
        <end position="269"/>
    </location>
</feature>
<feature type="transmembrane region" description="Helical" evidence="7">
    <location>
        <begin position="39"/>
        <end position="63"/>
    </location>
</feature>
<evidence type="ECO:0000313" key="10">
    <source>
        <dbReference type="Proteomes" id="UP000092666"/>
    </source>
</evidence>
<dbReference type="InterPro" id="IPR050930">
    <property type="entry name" value="MFS_Vesicular_Transporter"/>
</dbReference>
<gene>
    <name evidence="9" type="ORF">I316_03200</name>
</gene>
<dbReference type="Gene3D" id="1.20.1250.20">
    <property type="entry name" value="MFS general substrate transporter like domains"/>
    <property type="match status" value="1"/>
</dbReference>
<dbReference type="OrthoDB" id="440553at2759"/>
<evidence type="ECO:0000256" key="6">
    <source>
        <dbReference type="SAM" id="MobiDB-lite"/>
    </source>
</evidence>
<feature type="transmembrane region" description="Helical" evidence="7">
    <location>
        <begin position="201"/>
        <end position="220"/>
    </location>
</feature>
<keyword evidence="4 7" id="KW-1133">Transmembrane helix</keyword>
<evidence type="ECO:0000256" key="5">
    <source>
        <dbReference type="ARBA" id="ARBA00023136"/>
    </source>
</evidence>
<feature type="transmembrane region" description="Helical" evidence="7">
    <location>
        <begin position="137"/>
        <end position="160"/>
    </location>
</feature>
<feature type="transmembrane region" description="Helical" evidence="7">
    <location>
        <begin position="172"/>
        <end position="195"/>
    </location>
</feature>
<dbReference type="EMBL" id="KI669500">
    <property type="protein sequence ID" value="OCF35158.1"/>
    <property type="molecule type" value="Genomic_DNA"/>
</dbReference>
<organism evidence="9 10">
    <name type="scientific">Kwoniella heveanensis BCC8398</name>
    <dbReference type="NCBI Taxonomy" id="1296120"/>
    <lineage>
        <taxon>Eukaryota</taxon>
        <taxon>Fungi</taxon>
        <taxon>Dikarya</taxon>
        <taxon>Basidiomycota</taxon>
        <taxon>Agaricomycotina</taxon>
        <taxon>Tremellomycetes</taxon>
        <taxon>Tremellales</taxon>
        <taxon>Cryptococcaceae</taxon>
        <taxon>Kwoniella</taxon>
    </lineage>
</organism>
<dbReference type="AlphaFoldDB" id="A0A1B9GVV2"/>
<proteinExistence type="predicted"/>
<dbReference type="Pfam" id="PF07690">
    <property type="entry name" value="MFS_1"/>
    <property type="match status" value="2"/>
</dbReference>
<evidence type="ECO:0000256" key="4">
    <source>
        <dbReference type="ARBA" id="ARBA00022989"/>
    </source>
</evidence>
<keyword evidence="2" id="KW-0813">Transport</keyword>
<evidence type="ECO:0000256" key="1">
    <source>
        <dbReference type="ARBA" id="ARBA00004141"/>
    </source>
</evidence>
<dbReference type="InterPro" id="IPR036259">
    <property type="entry name" value="MFS_trans_sf"/>
</dbReference>
<evidence type="ECO:0000313" key="9">
    <source>
        <dbReference type="EMBL" id="OCF35158.1"/>
    </source>
</evidence>
<dbReference type="SUPFAM" id="SSF103473">
    <property type="entry name" value="MFS general substrate transporter"/>
    <property type="match status" value="1"/>
</dbReference>
<dbReference type="Proteomes" id="UP000092666">
    <property type="component" value="Unassembled WGS sequence"/>
</dbReference>
<dbReference type="PANTHER" id="PTHR23506">
    <property type="entry name" value="GH10249P"/>
    <property type="match status" value="1"/>
</dbReference>
<dbReference type="InterPro" id="IPR020846">
    <property type="entry name" value="MFS_dom"/>
</dbReference>
<accession>A0A1B9GVV2</accession>
<dbReference type="CDD" id="cd17325">
    <property type="entry name" value="MFS_MdtG_SLC18_like"/>
    <property type="match status" value="1"/>
</dbReference>
<reference evidence="10" key="2">
    <citation type="submission" date="2013-12" db="EMBL/GenBank/DDBJ databases">
        <title>Evolution of pathogenesis and genome organization in the Tremellales.</title>
        <authorList>
            <person name="Cuomo C."/>
            <person name="Litvintseva A."/>
            <person name="Heitman J."/>
            <person name="Chen Y."/>
            <person name="Sun S."/>
            <person name="Springer D."/>
            <person name="Dromer F."/>
            <person name="Young S."/>
            <person name="Zeng Q."/>
            <person name="Chapman S."/>
            <person name="Gujja S."/>
            <person name="Saif S."/>
            <person name="Birren B."/>
        </authorList>
    </citation>
    <scope>NUCLEOTIDE SEQUENCE [LARGE SCALE GENOMIC DNA]</scope>
    <source>
        <strain evidence="10">BCC8398</strain>
    </source>
</reference>
<evidence type="ECO:0000256" key="7">
    <source>
        <dbReference type="SAM" id="Phobius"/>
    </source>
</evidence>
<feature type="transmembrane region" description="Helical" evidence="7">
    <location>
        <begin position="367"/>
        <end position="390"/>
    </location>
</feature>
<feature type="domain" description="Major facilitator superfamily (MFS) profile" evidence="8">
    <location>
        <begin position="41"/>
        <end position="470"/>
    </location>
</feature>
<dbReference type="PROSITE" id="PS50850">
    <property type="entry name" value="MFS"/>
    <property type="match status" value="1"/>
</dbReference>
<feature type="transmembrane region" description="Helical" evidence="7">
    <location>
        <begin position="83"/>
        <end position="105"/>
    </location>
</feature>
<keyword evidence="5 7" id="KW-0472">Membrane</keyword>
<reference evidence="9 10" key="1">
    <citation type="submission" date="2013-07" db="EMBL/GenBank/DDBJ databases">
        <title>The Genome Sequence of Cryptococcus heveanensis BCC8398.</title>
        <authorList>
            <consortium name="The Broad Institute Genome Sequencing Platform"/>
            <person name="Cuomo C."/>
            <person name="Litvintseva A."/>
            <person name="Chen Y."/>
            <person name="Heitman J."/>
            <person name="Sun S."/>
            <person name="Springer D."/>
            <person name="Dromer F."/>
            <person name="Young S.K."/>
            <person name="Zeng Q."/>
            <person name="Gargeya S."/>
            <person name="Fitzgerald M."/>
            <person name="Abouelleil A."/>
            <person name="Alvarado L."/>
            <person name="Berlin A.M."/>
            <person name="Chapman S.B."/>
            <person name="Dewar J."/>
            <person name="Goldberg J."/>
            <person name="Griggs A."/>
            <person name="Gujja S."/>
            <person name="Hansen M."/>
            <person name="Howarth C."/>
            <person name="Imamovic A."/>
            <person name="Larimer J."/>
            <person name="McCowan C."/>
            <person name="Murphy C."/>
            <person name="Pearson M."/>
            <person name="Priest M."/>
            <person name="Roberts A."/>
            <person name="Saif S."/>
            <person name="Shea T."/>
            <person name="Sykes S."/>
            <person name="Wortman J."/>
            <person name="Nusbaum C."/>
            <person name="Birren B."/>
        </authorList>
    </citation>
    <scope>NUCLEOTIDE SEQUENCE [LARGE SCALE GENOMIC DNA]</scope>
    <source>
        <strain evidence="9 10">BCC8398</strain>
    </source>
</reference>
<feature type="compositionally biased region" description="Polar residues" evidence="6">
    <location>
        <begin position="251"/>
        <end position="264"/>
    </location>
</feature>
<evidence type="ECO:0000256" key="3">
    <source>
        <dbReference type="ARBA" id="ARBA00022692"/>
    </source>
</evidence>
<sequence>MPGSEEQANQAVSEKALNESISDKLGDPPWGVKWRSSTWYITSVVTYGSMTEALCYMIAVPIIPFRLEDLGYDNISSRTSWFLFAFCTSMAVCTIVTFPIAYFLHRRPWRKGPLLVSCCLMQTALFLLMFVENYAVMILARALQGLSCTVIWSVGFALLCENVEQKHIGRQLGFAFSGMYLGQTVAPPIGGALYSALGWKAPFVFCVGVCSVELIARWIVIEQKELLRYRGFGDQAGSTGVRPDEPPIDAETSSPESTTRSISAPGQRHQEDVMLNPWNLMKALCTSPRSVAAIAIHFGTGMGEGAIEPTLTLRVHDVWDKGSDFVGLAYLAAFIPVLIASPMTGWLADKMGAEWLVNGSALLTAPFFLLMMLKASLPGFVVCFTLMGFFQGCMLAPIGKEVAEVAHQIVSDPTIDFIAQHTATHRKDLARYINLRLSTLPGPCPLQEARFAADSCMIMYHTDGLPFAGG</sequence>
<name>A0A1B9GVV2_9TREE</name>
<feature type="transmembrane region" description="Helical" evidence="7">
    <location>
        <begin position="325"/>
        <end position="347"/>
    </location>
</feature>
<keyword evidence="3 7" id="KW-0812">Transmembrane</keyword>